<keyword evidence="2" id="KW-0238">DNA-binding</keyword>
<sequence>MLSIVFYVCPQTVCSSLSVACDAFALANQLAEQPLFNLQRCSLDARPVDLGFARIQVDGGLELASSADLLIIPATGSAIDTSLCANAALITWLAQRPASQQIASLCSSAFLIAAAGLLDGHRATTHWALARQFRQRFPQVNLEIAELLCHDGNLLSSGGAQAGLDLCLYLITWHAGTGLAQQVANALVFDTQRGQQSRFAPLLPSIDPGDSQLRPLLQWMQQHHAEPIDLNRLAAQAKCSSRTLLRRFKSSTGLTPNDYLQRLRISAAQTALRNPARSLEQVAEQIGYADRATFAKRFKQLCGEAPGAFRRRMRAPTETLPD</sequence>
<dbReference type="Proteomes" id="UP000030063">
    <property type="component" value="Unassembled WGS sequence"/>
</dbReference>
<dbReference type="SUPFAM" id="SSF52317">
    <property type="entry name" value="Class I glutamine amidotransferase-like"/>
    <property type="match status" value="1"/>
</dbReference>
<dbReference type="Pfam" id="PF01965">
    <property type="entry name" value="DJ-1_PfpI"/>
    <property type="match status" value="1"/>
</dbReference>
<dbReference type="CDD" id="cd03137">
    <property type="entry name" value="GATase1_AraC_1"/>
    <property type="match status" value="1"/>
</dbReference>
<dbReference type="SUPFAM" id="SSF46689">
    <property type="entry name" value="Homeodomain-like"/>
    <property type="match status" value="2"/>
</dbReference>
<dbReference type="Pfam" id="PF12833">
    <property type="entry name" value="HTH_18"/>
    <property type="match status" value="1"/>
</dbReference>
<reference evidence="5 6" key="1">
    <citation type="journal article" date="2014" name="Genome Announc.">
        <title>Draft Genome Sequence of Petroleum Oil-Degrading Marine Bacterium Pseudomonas taeanensis Strain MS-3, Isolated from a Crude Oil-Contaminated Seashore.</title>
        <authorList>
            <person name="Lee S.Y."/>
            <person name="Kim S.H."/>
            <person name="Lee D.G."/>
            <person name="Shin S."/>
            <person name="Yun S.H."/>
            <person name="Choi C.W."/>
            <person name="Chung Y.H."/>
            <person name="Choi J.S."/>
            <person name="Kahng H.Y."/>
            <person name="Kim S.I."/>
        </authorList>
    </citation>
    <scope>NUCLEOTIDE SEQUENCE [LARGE SCALE GENOMIC DNA]</scope>
    <source>
        <strain evidence="5 6">MS-3</strain>
    </source>
</reference>
<dbReference type="InterPro" id="IPR018062">
    <property type="entry name" value="HTH_AraC-typ_CS"/>
</dbReference>
<dbReference type="GO" id="GO:0043565">
    <property type="term" value="F:sequence-specific DNA binding"/>
    <property type="evidence" value="ECO:0007669"/>
    <property type="project" value="InterPro"/>
</dbReference>
<proteinExistence type="predicted"/>
<evidence type="ECO:0000313" key="6">
    <source>
        <dbReference type="Proteomes" id="UP000030063"/>
    </source>
</evidence>
<dbReference type="InterPro" id="IPR009057">
    <property type="entry name" value="Homeodomain-like_sf"/>
</dbReference>
<feature type="domain" description="HTH araC/xylS-type" evidence="4">
    <location>
        <begin position="214"/>
        <end position="312"/>
    </location>
</feature>
<name>A0A0A1YLC8_9PSED</name>
<dbReference type="Gene3D" id="3.40.50.880">
    <property type="match status" value="1"/>
</dbReference>
<dbReference type="PANTHER" id="PTHR43130">
    <property type="entry name" value="ARAC-FAMILY TRANSCRIPTIONAL REGULATOR"/>
    <property type="match status" value="1"/>
</dbReference>
<organism evidence="5 6">
    <name type="scientific">Pseudomonas taeanensis MS-3</name>
    <dbReference type="NCBI Taxonomy" id="1395571"/>
    <lineage>
        <taxon>Bacteria</taxon>
        <taxon>Pseudomonadati</taxon>
        <taxon>Pseudomonadota</taxon>
        <taxon>Gammaproteobacteria</taxon>
        <taxon>Pseudomonadales</taxon>
        <taxon>Pseudomonadaceae</taxon>
        <taxon>Pseudomonas</taxon>
    </lineage>
</organism>
<evidence type="ECO:0000256" key="2">
    <source>
        <dbReference type="ARBA" id="ARBA00023125"/>
    </source>
</evidence>
<dbReference type="STRING" id="1395571.TMS3_0109660"/>
<evidence type="ECO:0000256" key="3">
    <source>
        <dbReference type="ARBA" id="ARBA00023163"/>
    </source>
</evidence>
<dbReference type="GO" id="GO:0003700">
    <property type="term" value="F:DNA-binding transcription factor activity"/>
    <property type="evidence" value="ECO:0007669"/>
    <property type="project" value="InterPro"/>
</dbReference>
<evidence type="ECO:0000256" key="1">
    <source>
        <dbReference type="ARBA" id="ARBA00023015"/>
    </source>
</evidence>
<dbReference type="PROSITE" id="PS00041">
    <property type="entry name" value="HTH_ARAC_FAMILY_1"/>
    <property type="match status" value="1"/>
</dbReference>
<dbReference type="AlphaFoldDB" id="A0A0A1YLC8"/>
<dbReference type="RefSeq" id="WP_025165021.1">
    <property type="nucleotide sequence ID" value="NZ_AWSQ01000002.1"/>
</dbReference>
<dbReference type="InterPro" id="IPR002818">
    <property type="entry name" value="DJ-1/PfpI"/>
</dbReference>
<dbReference type="OrthoDB" id="9803764at2"/>
<dbReference type="GO" id="GO:0009893">
    <property type="term" value="P:positive regulation of metabolic process"/>
    <property type="evidence" value="ECO:0007669"/>
    <property type="project" value="UniProtKB-ARBA"/>
</dbReference>
<keyword evidence="1" id="KW-0805">Transcription regulation</keyword>
<dbReference type="InterPro" id="IPR029062">
    <property type="entry name" value="Class_I_gatase-like"/>
</dbReference>
<dbReference type="InterPro" id="IPR018060">
    <property type="entry name" value="HTH_AraC"/>
</dbReference>
<accession>A0A0A1YLC8</accession>
<evidence type="ECO:0000259" key="4">
    <source>
        <dbReference type="PROSITE" id="PS01124"/>
    </source>
</evidence>
<dbReference type="EMBL" id="AWSQ01000002">
    <property type="protein sequence ID" value="KFX69773.1"/>
    <property type="molecule type" value="Genomic_DNA"/>
</dbReference>
<comment type="caution">
    <text evidence="5">The sequence shown here is derived from an EMBL/GenBank/DDBJ whole genome shotgun (WGS) entry which is preliminary data.</text>
</comment>
<dbReference type="PROSITE" id="PS01124">
    <property type="entry name" value="HTH_ARAC_FAMILY_2"/>
    <property type="match status" value="1"/>
</dbReference>
<dbReference type="SMART" id="SM00342">
    <property type="entry name" value="HTH_ARAC"/>
    <property type="match status" value="1"/>
</dbReference>
<keyword evidence="3" id="KW-0804">Transcription</keyword>
<keyword evidence="6" id="KW-1185">Reference proteome</keyword>
<dbReference type="Gene3D" id="1.10.10.60">
    <property type="entry name" value="Homeodomain-like"/>
    <property type="match status" value="1"/>
</dbReference>
<gene>
    <name evidence="5" type="ORF">TMS3_0109660</name>
</gene>
<dbReference type="PANTHER" id="PTHR43130:SF3">
    <property type="entry name" value="HTH-TYPE TRANSCRIPTIONAL REGULATOR RV1931C"/>
    <property type="match status" value="1"/>
</dbReference>
<dbReference type="eggNOG" id="COG4977">
    <property type="taxonomic scope" value="Bacteria"/>
</dbReference>
<evidence type="ECO:0000313" key="5">
    <source>
        <dbReference type="EMBL" id="KFX69773.1"/>
    </source>
</evidence>
<protein>
    <submittedName>
        <fullName evidence="5">Transcriptional regulator</fullName>
    </submittedName>
</protein>
<dbReference type="InterPro" id="IPR052158">
    <property type="entry name" value="INH-QAR"/>
</dbReference>